<proteinExistence type="predicted"/>
<dbReference type="SUPFAM" id="SSF53335">
    <property type="entry name" value="S-adenosyl-L-methionine-dependent methyltransferases"/>
    <property type="match status" value="1"/>
</dbReference>
<feature type="region of interest" description="Disordered" evidence="3">
    <location>
        <begin position="180"/>
        <end position="208"/>
    </location>
</feature>
<keyword evidence="5" id="KW-1185">Reference proteome</keyword>
<name>A0ABP0P3C3_9DINO</name>
<comment type="caution">
    <text evidence="4">The sequence shown here is derived from an EMBL/GenBank/DDBJ whole genome shotgun (WGS) entry which is preliminary data.</text>
</comment>
<evidence type="ECO:0000313" key="5">
    <source>
        <dbReference type="Proteomes" id="UP001642484"/>
    </source>
</evidence>
<organism evidence="4 5">
    <name type="scientific">Durusdinium trenchii</name>
    <dbReference type="NCBI Taxonomy" id="1381693"/>
    <lineage>
        <taxon>Eukaryota</taxon>
        <taxon>Sar</taxon>
        <taxon>Alveolata</taxon>
        <taxon>Dinophyceae</taxon>
        <taxon>Suessiales</taxon>
        <taxon>Symbiodiniaceae</taxon>
        <taxon>Durusdinium</taxon>
    </lineage>
</organism>
<evidence type="ECO:0000256" key="3">
    <source>
        <dbReference type="SAM" id="MobiDB-lite"/>
    </source>
</evidence>
<dbReference type="InterPro" id="IPR029063">
    <property type="entry name" value="SAM-dependent_MTases_sf"/>
</dbReference>
<reference evidence="4 5" key="1">
    <citation type="submission" date="2024-02" db="EMBL/GenBank/DDBJ databases">
        <authorList>
            <person name="Chen Y."/>
            <person name="Shah S."/>
            <person name="Dougan E. K."/>
            <person name="Thang M."/>
            <person name="Chan C."/>
        </authorList>
    </citation>
    <scope>NUCLEOTIDE SEQUENCE [LARGE SCALE GENOMIC DNA]</scope>
</reference>
<dbReference type="InterPro" id="IPR001525">
    <property type="entry name" value="C5_MeTfrase"/>
</dbReference>
<evidence type="ECO:0000256" key="2">
    <source>
        <dbReference type="ARBA" id="ARBA00022679"/>
    </source>
</evidence>
<protein>
    <submittedName>
        <fullName evidence="4">Uncharacterized protein</fullName>
    </submittedName>
</protein>
<dbReference type="EMBL" id="CAXAMN010022417">
    <property type="protein sequence ID" value="CAK9069200.1"/>
    <property type="molecule type" value="Genomic_DNA"/>
</dbReference>
<sequence>MPTGKKTGPSQGPEGPGPAKARKTHTQATLTQSFAIGTEFAAWKTNCIAESWASYATRSAPWFERQWQRVQKAQIHPEVKRFQEQTALPANKSWWVFNPKETADKFEAWLKKQGLPTLDASTSVPVKVEPKDASTSVPVKVERKDAAESLAESAQPRLSPKEEVPDNGIGIGVESGVDDPIATENQNDKHEQHEAVSQQHTLAAPPDVPMVDVPMVNENNDMDLDIDHDKEKNSVNAAPEFQNIDMAIAHMKGHNCLRDYLKVNRIESPVDKHEWEQKLKENPIAHLIRFNSFLTNFGEEEICIAKLLVQHEEKNAIAAGLMTSKSLWSQTVRKARAHEMFPEYIRTFARTSIPDAADPDWFFGKGCDADLTNFYNFVKEKELLMLPTLLDVEKNLGWPRWEFGWKCEDFGQLDEDQYQAALSAAKAHPLFADFWASECEECEEQRERTFGDEDGDGLCDLESFASFLFKGLKGLVSNTSLPPSATLSSSLAEAQVVADVEIATAQRYGQQSIFVHLQEFGHGEVIKSARFDPKKCPRRFRKTPPENMPSPIHLLQPCGDYEYEYESEPRNLGNWQAAVPKGQREDDSQCSLAGAITAAIMNGDYCSDDSGGEKQDAVPMNAARPHGQDAAAAAAAMEGERPDETPPDAEAAPAADGPIPSTSDAAADPDGPTSSQAAAAPAADGPIPSEAAAAHASDELPKPSDAAAAPAAREPNPSEAPAAPVPGGPTLQSAGGVSLEDCQEQLDHACGQYPDLANIEASCAEVMAALLRKEHYSDPASKILSNLASHPDLLTAASICSGTGSFEQVLHHATIALREAFGLCSGHVEPAFASELVDNKARYCMSVLTELTDGGEFCMYKDATKLLDDSSRQCAMHCGKPCRLPEKLTCFSAGFSCTSYSMLSKDATKNATAMQKAKDDDPEGHVASVTTFHACLDVVDTSRPTWAIFENVESIDREVDPDTQTNLQLCLAALEERGYVARSFLLDALWYGLPQSRRRVYIVCLAVGDREIGCSAEDFFNSVENLLGKLYMDAPPADEFLLPDDDPRVLQYLDTLKSERDKKLSKDEEKEERLEKWMALHMSVAEKRGIEWPLQIHPDIRQSEWFGILTERAKEVVGFGSDERERLGRRIDYCDCYHSANRYATSHTHFPICLPRTIGWSYVRQRLVLGRELMTLQGHTPLNDDANIDEGKPFSESLLGNLAGNAFAGNVLCAVIMSVLCSIRYVTVSEFDETDEIMDLVSQLGS</sequence>
<keyword evidence="1" id="KW-0489">Methyltransferase</keyword>
<feature type="compositionally biased region" description="Low complexity" evidence="3">
    <location>
        <begin position="703"/>
        <end position="722"/>
    </location>
</feature>
<feature type="region of interest" description="Disordered" evidence="3">
    <location>
        <begin position="1"/>
        <end position="27"/>
    </location>
</feature>
<feature type="region of interest" description="Disordered" evidence="3">
    <location>
        <begin position="129"/>
        <end position="167"/>
    </location>
</feature>
<keyword evidence="2" id="KW-0808">Transferase</keyword>
<feature type="compositionally biased region" description="Low complexity" evidence="3">
    <location>
        <begin position="648"/>
        <end position="658"/>
    </location>
</feature>
<evidence type="ECO:0000313" key="4">
    <source>
        <dbReference type="EMBL" id="CAK9069200.1"/>
    </source>
</evidence>
<feature type="region of interest" description="Disordered" evidence="3">
    <location>
        <begin position="607"/>
        <end position="735"/>
    </location>
</feature>
<dbReference type="Pfam" id="PF00145">
    <property type="entry name" value="DNA_methylase"/>
    <property type="match status" value="1"/>
</dbReference>
<dbReference type="Proteomes" id="UP001642484">
    <property type="component" value="Unassembled WGS sequence"/>
</dbReference>
<accession>A0ABP0P3C3</accession>
<gene>
    <name evidence="4" type="ORF">CCMP2556_LOCUS34020</name>
</gene>
<evidence type="ECO:0000256" key="1">
    <source>
        <dbReference type="ARBA" id="ARBA00022603"/>
    </source>
</evidence>
<dbReference type="Gene3D" id="3.40.50.150">
    <property type="entry name" value="Vaccinia Virus protein VP39"/>
    <property type="match status" value="1"/>
</dbReference>